<sequence>MTASNSLWDMTLAGFRDAIESRSTPGCGAAAAASAGLGLALVLKGLRITRGKQDDAPDTMQRAIERADALLTRLGDYADEDVNAFEAYLAAVRLPHDDEVQGERRERAIARAAERANAVPLGAARACREGLALSVEALALTDANLQSDTRAGALMLHSGLSALLLGVDANLASLDDDDEREALARARDGLQDAADRCRDDLLRQDAR</sequence>
<dbReference type="Gene3D" id="1.20.120.680">
    <property type="entry name" value="Formiminotetrahydrofolate cyclodeaminase monomer, up-and-down helical bundle"/>
    <property type="match status" value="1"/>
</dbReference>
<organism evidence="2 3">
    <name type="scientific">Modicisalibacter tunisiensis</name>
    <dbReference type="NCBI Taxonomy" id="390637"/>
    <lineage>
        <taxon>Bacteria</taxon>
        <taxon>Pseudomonadati</taxon>
        <taxon>Pseudomonadota</taxon>
        <taxon>Gammaproteobacteria</taxon>
        <taxon>Oceanospirillales</taxon>
        <taxon>Halomonadaceae</taxon>
        <taxon>Modicisalibacter</taxon>
    </lineage>
</organism>
<name>A0ABS7WYL8_9GAMM</name>
<accession>A0ABS7WYL8</accession>
<dbReference type="Proteomes" id="UP001319883">
    <property type="component" value="Unassembled WGS sequence"/>
</dbReference>
<dbReference type="SUPFAM" id="SSF101262">
    <property type="entry name" value="Methenyltetrahydrofolate cyclohydrolase-like"/>
    <property type="match status" value="1"/>
</dbReference>
<evidence type="ECO:0000313" key="3">
    <source>
        <dbReference type="Proteomes" id="UP001319883"/>
    </source>
</evidence>
<dbReference type="RefSeq" id="WP_224420767.1">
    <property type="nucleotide sequence ID" value="NZ_JAGXFD010000001.1"/>
</dbReference>
<gene>
    <name evidence="2" type="ORF">KGQ91_08465</name>
</gene>
<dbReference type="InterPro" id="IPR036178">
    <property type="entry name" value="Formintransfe-cycloase-like_sf"/>
</dbReference>
<protein>
    <submittedName>
        <fullName evidence="2">Cyclodeaminase/cyclohydrolase family protein</fullName>
    </submittedName>
</protein>
<evidence type="ECO:0000313" key="2">
    <source>
        <dbReference type="EMBL" id="MBZ9567715.1"/>
    </source>
</evidence>
<dbReference type="Pfam" id="PF04961">
    <property type="entry name" value="FTCD_C"/>
    <property type="match status" value="1"/>
</dbReference>
<dbReference type="EMBL" id="JAGXFD010000001">
    <property type="protein sequence ID" value="MBZ9567715.1"/>
    <property type="molecule type" value="Genomic_DNA"/>
</dbReference>
<reference evidence="2 3" key="1">
    <citation type="submission" date="2021-05" db="EMBL/GenBank/DDBJ databases">
        <title>Petroleum and Energy Research Collection (APPE): ex situ preservation of microbial diversity associated with the oil industry and exploitation of its biotechnological potential.</title>
        <authorList>
            <person name="Paixao C.T.M."/>
            <person name="Gomes M.B."/>
            <person name="Oliveira V.M."/>
        </authorList>
    </citation>
    <scope>NUCLEOTIDE SEQUENCE [LARGE SCALE GENOMIC DNA]</scope>
    <source>
        <strain evidence="2 3">LIT2</strain>
    </source>
</reference>
<comment type="caution">
    <text evidence="2">The sequence shown here is derived from an EMBL/GenBank/DDBJ whole genome shotgun (WGS) entry which is preliminary data.</text>
</comment>
<evidence type="ECO:0000259" key="1">
    <source>
        <dbReference type="Pfam" id="PF04961"/>
    </source>
</evidence>
<keyword evidence="3" id="KW-1185">Reference proteome</keyword>
<proteinExistence type="predicted"/>
<dbReference type="InterPro" id="IPR007044">
    <property type="entry name" value="Cyclodeamin/CycHdrlase"/>
</dbReference>
<feature type="domain" description="Cyclodeaminase/cyclohydrolase" evidence="1">
    <location>
        <begin position="13"/>
        <end position="185"/>
    </location>
</feature>